<sequence>MLLVLHLMYLQVLELSLLVIAVVALVLIVLFISRRQPPPPQDVVARYTPGEQEIIKQIGEIRERLEKIIPPYGKVGYIPSSLEELKDLLGFTYIKLGEKELGGRPPEVDRLEELETDFLQAKIGDFYVYVIKRGEKKLVAVGNQYLDYLTVRFLYEFLDYI</sequence>
<dbReference type="KEGG" id="pis:Pisl_1006"/>
<gene>
    <name evidence="2" type="ordered locus">Pisl_1006</name>
</gene>
<dbReference type="HOGENOM" id="CLU_1582984_0_0_2"/>
<protein>
    <submittedName>
        <fullName evidence="2">Uncharacterized protein</fullName>
    </submittedName>
</protein>
<dbReference type="EMBL" id="CP000504">
    <property type="protein sequence ID" value="ABL88180.1"/>
    <property type="molecule type" value="Genomic_DNA"/>
</dbReference>
<proteinExistence type="predicted"/>
<keyword evidence="1" id="KW-0812">Transmembrane</keyword>
<dbReference type="Proteomes" id="UP000002595">
    <property type="component" value="Chromosome"/>
</dbReference>
<evidence type="ECO:0000256" key="1">
    <source>
        <dbReference type="SAM" id="Phobius"/>
    </source>
</evidence>
<evidence type="ECO:0000313" key="2">
    <source>
        <dbReference type="EMBL" id="ABL88180.1"/>
    </source>
</evidence>
<keyword evidence="3" id="KW-1185">Reference proteome</keyword>
<organism evidence="2 3">
    <name type="scientific">Pyrobaculum islandicum (strain DSM 4184 / JCM 9189 / GEO3)</name>
    <dbReference type="NCBI Taxonomy" id="384616"/>
    <lineage>
        <taxon>Archaea</taxon>
        <taxon>Thermoproteota</taxon>
        <taxon>Thermoprotei</taxon>
        <taxon>Thermoproteales</taxon>
        <taxon>Thermoproteaceae</taxon>
        <taxon>Pyrobaculum</taxon>
    </lineage>
</organism>
<dbReference type="AlphaFoldDB" id="A1RT98"/>
<keyword evidence="1" id="KW-0472">Membrane</keyword>
<feature type="transmembrane region" description="Helical" evidence="1">
    <location>
        <begin position="12"/>
        <end position="32"/>
    </location>
</feature>
<keyword evidence="1" id="KW-1133">Transmembrane helix</keyword>
<accession>A1RT98</accession>
<name>A1RT98_PYRIL</name>
<reference evidence="2" key="1">
    <citation type="submission" date="2006-12" db="EMBL/GenBank/DDBJ databases">
        <title>Complete sequence of Pyrobaculum islandicum DSM 4184.</title>
        <authorList>
            <person name="Copeland A."/>
            <person name="Lucas S."/>
            <person name="Lapidus A."/>
            <person name="Barry K."/>
            <person name="Detter J.C."/>
            <person name="Glavina del Rio T."/>
            <person name="Dalin E."/>
            <person name="Tice H."/>
            <person name="Pitluck S."/>
            <person name="Meincke L."/>
            <person name="Brettin T."/>
            <person name="Bruce D."/>
            <person name="Han C."/>
            <person name="Tapia R."/>
            <person name="Gilna P."/>
            <person name="Schmutz J."/>
            <person name="Larimer F."/>
            <person name="Land M."/>
            <person name="Hauser L."/>
            <person name="Kyrpides N."/>
            <person name="Mikhailova N."/>
            <person name="Cozen A.E."/>
            <person name="Fitz-Gibbon S.T."/>
            <person name="House C.H."/>
            <person name="Saltikov C."/>
            <person name="Lowe T."/>
            <person name="Richardson P."/>
        </authorList>
    </citation>
    <scope>NUCLEOTIDE SEQUENCE [LARGE SCALE GENOMIC DNA]</scope>
    <source>
        <strain evidence="2">DSM 4184</strain>
    </source>
</reference>
<dbReference type="eggNOG" id="arCOG05454">
    <property type="taxonomic scope" value="Archaea"/>
</dbReference>
<evidence type="ECO:0000313" key="3">
    <source>
        <dbReference type="Proteomes" id="UP000002595"/>
    </source>
</evidence>